<sequence length="155" mass="17204">MQVPKGLTIADIFSERTIGEGLDAITAKSRPQYAAHRGVYEPALHPENTTGAFFIAFLLSALLAEPDVMQLSRQHGEATTFVLSHDETAERTIGLAKRWSELTPEEVIGRPIIVKEIVDGEFTDRFHLTDEWVGMRSPLGIHGTNWFHSCPTFSG</sequence>
<dbReference type="Gene3D" id="3.20.20.190">
    <property type="entry name" value="Phosphatidylinositol (PI) phosphodiesterase"/>
    <property type="match status" value="1"/>
</dbReference>
<protein>
    <submittedName>
        <fullName evidence="1">Uncharacterized protein</fullName>
    </submittedName>
</protein>
<evidence type="ECO:0000313" key="2">
    <source>
        <dbReference type="Proteomes" id="UP000185109"/>
    </source>
</evidence>
<dbReference type="EMBL" id="CP017242">
    <property type="protein sequence ID" value="APO77197.1"/>
    <property type="molecule type" value="Genomic_DNA"/>
</dbReference>
<reference evidence="1 2" key="1">
    <citation type="submission" date="2016-09" db="EMBL/GenBank/DDBJ databases">
        <title>The complete genome sequences of Rhizobium gallicum, symbiovars gallicum and phaseoli, symbionts associated to common bean (Phaseolus vulgaris).</title>
        <authorList>
            <person name="Bustos P."/>
            <person name="Santamaria R.I."/>
            <person name="Perez-Carrascal O.M."/>
            <person name="Juarez S."/>
            <person name="Lozano L."/>
            <person name="Martinez-Flores I."/>
            <person name="Martinez-Romero E."/>
            <person name="Cevallos M."/>
            <person name="Romero D."/>
            <person name="Davila G."/>
            <person name="Gonzalez V."/>
        </authorList>
    </citation>
    <scope>NUCLEOTIDE SEQUENCE [LARGE SCALE GENOMIC DNA]</scope>
    <source>
        <strain evidence="1 2">8C-3</strain>
        <plasmid evidence="2">Plasmid prsp8c3a</plasmid>
    </source>
</reference>
<evidence type="ECO:0000313" key="1">
    <source>
        <dbReference type="EMBL" id="APO77197.1"/>
    </source>
</evidence>
<keyword evidence="1" id="KW-0614">Plasmid</keyword>
<dbReference type="AlphaFoldDB" id="A0A1L5PAH2"/>
<accession>A0A1L5PAH2</accession>
<name>A0A1L5PAH2_RHIET</name>
<proteinExistence type="predicted"/>
<dbReference type="GO" id="GO:0008081">
    <property type="term" value="F:phosphoric diester hydrolase activity"/>
    <property type="evidence" value="ECO:0007669"/>
    <property type="project" value="InterPro"/>
</dbReference>
<gene>
    <name evidence="1" type="ORF">AM571_PA00316</name>
</gene>
<dbReference type="InterPro" id="IPR017946">
    <property type="entry name" value="PLC-like_Pdiesterase_TIM-brl"/>
</dbReference>
<dbReference type="Proteomes" id="UP000185109">
    <property type="component" value="Plasmid pRsp8C3a"/>
</dbReference>
<dbReference type="RefSeq" id="WP_074063606.1">
    <property type="nucleotide sequence ID" value="NZ_CP017242.1"/>
</dbReference>
<organism evidence="1 2">
    <name type="scientific">Rhizobium etli 8C-3</name>
    <dbReference type="NCBI Taxonomy" id="538025"/>
    <lineage>
        <taxon>Bacteria</taxon>
        <taxon>Pseudomonadati</taxon>
        <taxon>Pseudomonadota</taxon>
        <taxon>Alphaproteobacteria</taxon>
        <taxon>Hyphomicrobiales</taxon>
        <taxon>Rhizobiaceae</taxon>
        <taxon>Rhizobium/Agrobacterium group</taxon>
        <taxon>Rhizobium</taxon>
    </lineage>
</organism>
<geneLocation type="plasmid" evidence="2">
    <name>prsp8c3a</name>
</geneLocation>
<dbReference type="GO" id="GO:0006629">
    <property type="term" value="P:lipid metabolic process"/>
    <property type="evidence" value="ECO:0007669"/>
    <property type="project" value="InterPro"/>
</dbReference>
<dbReference type="SUPFAM" id="SSF51695">
    <property type="entry name" value="PLC-like phosphodiesterases"/>
    <property type="match status" value="1"/>
</dbReference>